<keyword evidence="2" id="KW-1185">Reference proteome</keyword>
<name>A0ACC2RTW2_9FUNG</name>
<evidence type="ECO:0000313" key="1">
    <source>
        <dbReference type="EMBL" id="KAJ9053521.1"/>
    </source>
</evidence>
<protein>
    <submittedName>
        <fullName evidence="1">Uncharacterized protein</fullName>
    </submittedName>
</protein>
<dbReference type="Proteomes" id="UP001165960">
    <property type="component" value="Unassembled WGS sequence"/>
</dbReference>
<dbReference type="EMBL" id="QTSX02006512">
    <property type="protein sequence ID" value="KAJ9053521.1"/>
    <property type="molecule type" value="Genomic_DNA"/>
</dbReference>
<organism evidence="1 2">
    <name type="scientific">Entomophthora muscae</name>
    <dbReference type="NCBI Taxonomy" id="34485"/>
    <lineage>
        <taxon>Eukaryota</taxon>
        <taxon>Fungi</taxon>
        <taxon>Fungi incertae sedis</taxon>
        <taxon>Zoopagomycota</taxon>
        <taxon>Entomophthoromycotina</taxon>
        <taxon>Entomophthoromycetes</taxon>
        <taxon>Entomophthorales</taxon>
        <taxon>Entomophthoraceae</taxon>
        <taxon>Entomophthora</taxon>
    </lineage>
</organism>
<comment type="caution">
    <text evidence="1">The sequence shown here is derived from an EMBL/GenBank/DDBJ whole genome shotgun (WGS) entry which is preliminary data.</text>
</comment>
<evidence type="ECO:0000313" key="2">
    <source>
        <dbReference type="Proteomes" id="UP001165960"/>
    </source>
</evidence>
<accession>A0ACC2RTW2</accession>
<sequence>MVYSAGQIEYLSMSSSFEYLTSIVFPVVAGADFPSVKKACDCCRDCKIRCIQAHYIKCYNCRSKDLDCTYEYKYKAKRRKSVVRNKASTKPPTLPAKKPYKFIIERPQDSKARKIVCAPDLPQVSSSPSQFSANDFSIPQFKGLEKYSLSMGFFN</sequence>
<gene>
    <name evidence="1" type="ORF">DSO57_1023462</name>
</gene>
<reference evidence="1" key="1">
    <citation type="submission" date="2022-04" db="EMBL/GenBank/DDBJ databases">
        <title>Genome of the entomopathogenic fungus Entomophthora muscae.</title>
        <authorList>
            <person name="Elya C."/>
            <person name="Lovett B.R."/>
            <person name="Lee E."/>
            <person name="Macias A.M."/>
            <person name="Hajek A.E."/>
            <person name="De Bivort B.L."/>
            <person name="Kasson M.T."/>
            <person name="De Fine Licht H.H."/>
            <person name="Stajich J.E."/>
        </authorList>
    </citation>
    <scope>NUCLEOTIDE SEQUENCE</scope>
    <source>
        <strain evidence="1">Berkeley</strain>
    </source>
</reference>
<proteinExistence type="predicted"/>